<evidence type="ECO:0000256" key="3">
    <source>
        <dbReference type="ARBA" id="ARBA00022475"/>
    </source>
</evidence>
<evidence type="ECO:0000256" key="9">
    <source>
        <dbReference type="SAM" id="Phobius"/>
    </source>
</evidence>
<dbReference type="CDD" id="cd00010">
    <property type="entry name" value="AAI_LTSS"/>
    <property type="match status" value="1"/>
</dbReference>
<feature type="chain" id="PRO_5024363123" description="Bifunctional inhibitor/plant lipid transfer protein/seed storage helical domain-containing protein" evidence="10">
    <location>
        <begin position="27"/>
        <end position="281"/>
    </location>
</feature>
<gene>
    <name evidence="12" type="ORF">DKX38_022040</name>
</gene>
<feature type="domain" description="Bifunctional inhibitor/plant lipid transfer protein/seed storage helical" evidence="11">
    <location>
        <begin position="30"/>
        <end position="103"/>
    </location>
</feature>
<evidence type="ECO:0000256" key="1">
    <source>
        <dbReference type="ARBA" id="ARBA00004609"/>
    </source>
</evidence>
<keyword evidence="4" id="KW-0336">GPI-anchor</keyword>
<keyword evidence="7" id="KW-0325">Glycoprotein</keyword>
<evidence type="ECO:0000256" key="2">
    <source>
        <dbReference type="ARBA" id="ARBA00009748"/>
    </source>
</evidence>
<organism evidence="12 13">
    <name type="scientific">Salix brachista</name>
    <dbReference type="NCBI Taxonomy" id="2182728"/>
    <lineage>
        <taxon>Eukaryota</taxon>
        <taxon>Viridiplantae</taxon>
        <taxon>Streptophyta</taxon>
        <taxon>Embryophyta</taxon>
        <taxon>Tracheophyta</taxon>
        <taxon>Spermatophyta</taxon>
        <taxon>Magnoliopsida</taxon>
        <taxon>eudicotyledons</taxon>
        <taxon>Gunneridae</taxon>
        <taxon>Pentapetalae</taxon>
        <taxon>rosids</taxon>
        <taxon>fabids</taxon>
        <taxon>Malpighiales</taxon>
        <taxon>Salicaceae</taxon>
        <taxon>Saliceae</taxon>
        <taxon>Salix</taxon>
    </lineage>
</organism>
<evidence type="ECO:0000256" key="6">
    <source>
        <dbReference type="ARBA" id="ARBA00023157"/>
    </source>
</evidence>
<evidence type="ECO:0000256" key="10">
    <source>
        <dbReference type="SAM" id="SignalP"/>
    </source>
</evidence>
<dbReference type="PROSITE" id="PS51257">
    <property type="entry name" value="PROKAR_LIPOPROTEIN"/>
    <property type="match status" value="1"/>
</dbReference>
<evidence type="ECO:0000256" key="4">
    <source>
        <dbReference type="ARBA" id="ARBA00022622"/>
    </source>
</evidence>
<keyword evidence="13" id="KW-1185">Reference proteome</keyword>
<keyword evidence="9" id="KW-1133">Transmembrane helix</keyword>
<dbReference type="AlphaFoldDB" id="A0A5N5JYK5"/>
<evidence type="ECO:0000256" key="5">
    <source>
        <dbReference type="ARBA" id="ARBA00022729"/>
    </source>
</evidence>
<comment type="subcellular location">
    <subcellularLocation>
        <location evidence="1">Cell membrane</location>
        <topology evidence="1">Lipid-anchor</topology>
        <topology evidence="1">GPI-anchor</topology>
    </subcellularLocation>
</comment>
<feature type="transmembrane region" description="Helical" evidence="9">
    <location>
        <begin position="205"/>
        <end position="226"/>
    </location>
</feature>
<sequence>MDPKTALSFFLIFSSCVFLGFSGVEAIEMACMQNLLPCKPYLQGTEHPPPVCCLPLKNMVAQQTQCLCSVLTNPDLLKDFNVTVDGALKLAKTCGASVDMTVCKNGSNTTPKSAANDGITHFGGSGFVAAIFLATSPSGSPATSSTPTTPNATTPSGELLSFILMVLQINLSSSAASYSKKKISGTNTAPKSAANDGITHFGGSGFVAAIFLGLIFSIFIMFIDLVELGMIIDKFKFHFEVSIDWHVFEFMSLLEIQSKSLRIHSSEYCDAKMEIKDGFKI</sequence>
<keyword evidence="3" id="KW-1003">Cell membrane</keyword>
<protein>
    <recommendedName>
        <fullName evidence="11">Bifunctional inhibitor/plant lipid transfer protein/seed storage helical domain-containing protein</fullName>
    </recommendedName>
</protein>
<keyword evidence="6" id="KW-1015">Disulfide bond</keyword>
<dbReference type="SUPFAM" id="SSF47699">
    <property type="entry name" value="Bifunctional inhibitor/lipid-transfer protein/seed storage 2S albumin"/>
    <property type="match status" value="1"/>
</dbReference>
<comment type="caution">
    <text evidence="12">The sequence shown here is derived from an EMBL/GenBank/DDBJ whole genome shotgun (WGS) entry which is preliminary data.</text>
</comment>
<evidence type="ECO:0000259" key="11">
    <source>
        <dbReference type="Pfam" id="PF14368"/>
    </source>
</evidence>
<accession>A0A5N5JYK5</accession>
<comment type="similarity">
    <text evidence="2">Belongs to the plant LTP family.</text>
</comment>
<evidence type="ECO:0000256" key="7">
    <source>
        <dbReference type="ARBA" id="ARBA00023180"/>
    </source>
</evidence>
<dbReference type="Gene3D" id="1.10.110.10">
    <property type="entry name" value="Plant lipid-transfer and hydrophobic proteins"/>
    <property type="match status" value="1"/>
</dbReference>
<evidence type="ECO:0000313" key="13">
    <source>
        <dbReference type="Proteomes" id="UP000326939"/>
    </source>
</evidence>
<keyword evidence="9" id="KW-0472">Membrane</keyword>
<proteinExistence type="inferred from homology"/>
<dbReference type="InterPro" id="IPR016140">
    <property type="entry name" value="Bifunc_inhib/LTP/seed_store"/>
</dbReference>
<dbReference type="Pfam" id="PF14368">
    <property type="entry name" value="LTP_2"/>
    <property type="match status" value="1"/>
</dbReference>
<evidence type="ECO:0000313" key="12">
    <source>
        <dbReference type="EMBL" id="KAB5524291.1"/>
    </source>
</evidence>
<dbReference type="InterPro" id="IPR036312">
    <property type="entry name" value="Bifun_inhib/LTP/seed_sf"/>
</dbReference>
<feature type="signal peptide" evidence="10">
    <location>
        <begin position="1"/>
        <end position="26"/>
    </location>
</feature>
<dbReference type="GO" id="GO:0098552">
    <property type="term" value="C:side of membrane"/>
    <property type="evidence" value="ECO:0007669"/>
    <property type="project" value="UniProtKB-KW"/>
</dbReference>
<dbReference type="GO" id="GO:0005886">
    <property type="term" value="C:plasma membrane"/>
    <property type="evidence" value="ECO:0007669"/>
    <property type="project" value="UniProtKB-SubCell"/>
</dbReference>
<dbReference type="InterPro" id="IPR043325">
    <property type="entry name" value="LTSS"/>
</dbReference>
<keyword evidence="5 10" id="KW-0732">Signal</keyword>
<reference evidence="13" key="1">
    <citation type="journal article" date="2019" name="Gigascience">
        <title>De novo genome assembly of the endangered Acer yangbiense, a plant species with extremely small populations endemic to Yunnan Province, China.</title>
        <authorList>
            <person name="Yang J."/>
            <person name="Wariss H.M."/>
            <person name="Tao L."/>
            <person name="Zhang R."/>
            <person name="Yun Q."/>
            <person name="Hollingsworth P."/>
            <person name="Dao Z."/>
            <person name="Luo G."/>
            <person name="Guo H."/>
            <person name="Ma Y."/>
            <person name="Sun W."/>
        </authorList>
    </citation>
    <scope>NUCLEOTIDE SEQUENCE [LARGE SCALE GENOMIC DNA]</scope>
    <source>
        <strain evidence="13">cv. br00</strain>
    </source>
</reference>
<keyword evidence="9" id="KW-0812">Transmembrane</keyword>
<dbReference type="Proteomes" id="UP000326939">
    <property type="component" value="Chromosome 15"/>
</dbReference>
<keyword evidence="8" id="KW-0449">Lipoprotein</keyword>
<name>A0A5N5JYK5_9ROSI</name>
<dbReference type="EMBL" id="VDCV01000015">
    <property type="protein sequence ID" value="KAB5524291.1"/>
    <property type="molecule type" value="Genomic_DNA"/>
</dbReference>
<dbReference type="PANTHER" id="PTHR33044">
    <property type="entry name" value="BIFUNCTIONAL INHIBITOR/LIPID-TRANSFER PROTEIN/SEED STORAGE 2S ALBUMIN SUPERFAMILY PROTEIN-RELATED"/>
    <property type="match status" value="1"/>
</dbReference>
<evidence type="ECO:0000256" key="8">
    <source>
        <dbReference type="ARBA" id="ARBA00023288"/>
    </source>
</evidence>